<evidence type="ECO:0000256" key="10">
    <source>
        <dbReference type="ARBA" id="ARBA00048205"/>
    </source>
</evidence>
<dbReference type="InterPro" id="IPR035587">
    <property type="entry name" value="DUS-like_FMN-bd"/>
</dbReference>
<feature type="binding site" evidence="14">
    <location>
        <position position="82"/>
    </location>
    <ligand>
        <name>FMN</name>
        <dbReference type="ChEBI" id="CHEBI:58210"/>
    </ligand>
</feature>
<feature type="binding site" evidence="14">
    <location>
        <position position="152"/>
    </location>
    <ligand>
        <name>FMN</name>
        <dbReference type="ChEBI" id="CHEBI:58210"/>
    </ligand>
</feature>
<dbReference type="AlphaFoldDB" id="A0A1G2P5N2"/>
<proteinExistence type="inferred from homology"/>
<keyword evidence="7" id="KW-0521">NADP</keyword>
<dbReference type="Gene3D" id="1.10.1200.80">
    <property type="entry name" value="Putative flavin oxidoreducatase, domain 2"/>
    <property type="match status" value="1"/>
</dbReference>
<keyword evidence="5 12" id="KW-0288">FMN</keyword>
<dbReference type="CDD" id="cd02801">
    <property type="entry name" value="DUS_like_FMN"/>
    <property type="match status" value="1"/>
</dbReference>
<name>A0A1G2P5N2_9BACT</name>
<organism evidence="16 17">
    <name type="scientific">Candidatus Taylorbacteria bacterium RIFCSPLOWO2_12_FULL_44_15c</name>
    <dbReference type="NCBI Taxonomy" id="1802333"/>
    <lineage>
        <taxon>Bacteria</taxon>
        <taxon>Candidatus Tayloriibacteriota</taxon>
    </lineage>
</organism>
<evidence type="ECO:0000256" key="8">
    <source>
        <dbReference type="ARBA" id="ARBA00022884"/>
    </source>
</evidence>
<feature type="active site" description="Proton donor" evidence="13">
    <location>
        <position position="112"/>
    </location>
</feature>
<dbReference type="PROSITE" id="PS01136">
    <property type="entry name" value="UPF0034"/>
    <property type="match status" value="1"/>
</dbReference>
<evidence type="ECO:0000256" key="14">
    <source>
        <dbReference type="PIRSR" id="PIRSR006621-2"/>
    </source>
</evidence>
<evidence type="ECO:0000256" key="5">
    <source>
        <dbReference type="ARBA" id="ARBA00022643"/>
    </source>
</evidence>
<keyword evidence="6 12" id="KW-0819">tRNA processing</keyword>
<evidence type="ECO:0000256" key="11">
    <source>
        <dbReference type="ARBA" id="ARBA00048802"/>
    </source>
</evidence>
<comment type="catalytic activity">
    <reaction evidence="10">
        <text>a 5,6-dihydrouridine in tRNA + NADP(+) = a uridine in tRNA + NADPH + H(+)</text>
        <dbReference type="Rhea" id="RHEA:23624"/>
        <dbReference type="Rhea" id="RHEA-COMP:13339"/>
        <dbReference type="Rhea" id="RHEA-COMP:13887"/>
        <dbReference type="ChEBI" id="CHEBI:15378"/>
        <dbReference type="ChEBI" id="CHEBI:57783"/>
        <dbReference type="ChEBI" id="CHEBI:58349"/>
        <dbReference type="ChEBI" id="CHEBI:65315"/>
        <dbReference type="ChEBI" id="CHEBI:74443"/>
    </reaction>
</comment>
<evidence type="ECO:0000313" key="17">
    <source>
        <dbReference type="Proteomes" id="UP000176355"/>
    </source>
</evidence>
<feature type="binding site" evidence="14">
    <location>
        <begin position="21"/>
        <end position="23"/>
    </location>
    <ligand>
        <name>FMN</name>
        <dbReference type="ChEBI" id="CHEBI:58210"/>
    </ligand>
</feature>
<keyword evidence="4 12" id="KW-0285">Flavoprotein</keyword>
<evidence type="ECO:0000256" key="12">
    <source>
        <dbReference type="PIRNR" id="PIRNR006621"/>
    </source>
</evidence>
<evidence type="ECO:0000256" key="4">
    <source>
        <dbReference type="ARBA" id="ARBA00022630"/>
    </source>
</evidence>
<feature type="domain" description="DUS-like FMN-binding" evidence="15">
    <location>
        <begin position="19"/>
        <end position="324"/>
    </location>
</feature>
<dbReference type="GO" id="GO:0000049">
    <property type="term" value="F:tRNA binding"/>
    <property type="evidence" value="ECO:0007669"/>
    <property type="project" value="UniProtKB-KW"/>
</dbReference>
<reference evidence="16 17" key="1">
    <citation type="journal article" date="2016" name="Nat. Commun.">
        <title>Thousands of microbial genomes shed light on interconnected biogeochemical processes in an aquifer system.</title>
        <authorList>
            <person name="Anantharaman K."/>
            <person name="Brown C.T."/>
            <person name="Hug L.A."/>
            <person name="Sharon I."/>
            <person name="Castelle C.J."/>
            <person name="Probst A.J."/>
            <person name="Thomas B.C."/>
            <person name="Singh A."/>
            <person name="Wilkins M.J."/>
            <person name="Karaoz U."/>
            <person name="Brodie E.L."/>
            <person name="Williams K.H."/>
            <person name="Hubbard S.S."/>
            <person name="Banfield J.F."/>
        </authorList>
    </citation>
    <scope>NUCLEOTIDE SEQUENCE [LARGE SCALE GENOMIC DNA]</scope>
</reference>
<dbReference type="EMBL" id="MHSL01000022">
    <property type="protein sequence ID" value="OHA43573.1"/>
    <property type="molecule type" value="Genomic_DNA"/>
</dbReference>
<dbReference type="PIRSF" id="PIRSF006621">
    <property type="entry name" value="Dus"/>
    <property type="match status" value="1"/>
</dbReference>
<comment type="catalytic activity">
    <reaction evidence="11">
        <text>a 5,6-dihydrouridine in tRNA + NAD(+) = a uridine in tRNA + NADH + H(+)</text>
        <dbReference type="Rhea" id="RHEA:54452"/>
        <dbReference type="Rhea" id="RHEA-COMP:13339"/>
        <dbReference type="Rhea" id="RHEA-COMP:13887"/>
        <dbReference type="ChEBI" id="CHEBI:15378"/>
        <dbReference type="ChEBI" id="CHEBI:57540"/>
        <dbReference type="ChEBI" id="CHEBI:57945"/>
        <dbReference type="ChEBI" id="CHEBI:65315"/>
        <dbReference type="ChEBI" id="CHEBI:74443"/>
    </reaction>
</comment>
<dbReference type="InterPro" id="IPR013785">
    <property type="entry name" value="Aldolase_TIM"/>
</dbReference>
<dbReference type="InterPro" id="IPR024036">
    <property type="entry name" value="tRNA-dHydroUridine_Synthase_C"/>
</dbReference>
<comment type="function">
    <text evidence="2 12">Catalyzes the synthesis of 5,6-dihydrouridine (D), a modified base found in the D-loop of most tRNAs, via the reduction of the C5-C6 double bond in target uridines.</text>
</comment>
<dbReference type="PANTHER" id="PTHR11082:SF25">
    <property type="entry name" value="DUS-LIKE FMN-BINDING DOMAIN-CONTAINING PROTEIN"/>
    <property type="match status" value="1"/>
</dbReference>
<keyword evidence="3" id="KW-0820">tRNA-binding</keyword>
<dbReference type="Proteomes" id="UP000176355">
    <property type="component" value="Unassembled WGS sequence"/>
</dbReference>
<evidence type="ECO:0000256" key="3">
    <source>
        <dbReference type="ARBA" id="ARBA00022555"/>
    </source>
</evidence>
<sequence length="333" mass="36966">MNLGFWGKLKKRGRPIICQAPMADVTDAAFRRLIAKHSKSKDGKLDVMWTEFTSADGLCSAGKNKLLHLLEFSEKERPIVAQLFGAKPDTLRRAAALVAKLGFDGVDINMGCPDRAVEKQGGGAALIKNPKLARELIRAAREGAGKLPVSVKTRIGYNKNELATWLPELLAEEPAAIIIHARTRKEMSNVPARWEHIREAVAIRNQLKSKTLIIGNGDVNDLADAYEKVEMSGADGVMIGRAFFGRPWLLSQRLNLKSVERFNLSLKMLLEHTKLFDKLLGKHKSFAVMKKHFKAYVTGFPGAKELRAKLMATKNVAEVEKILQSLEPENFSS</sequence>
<dbReference type="GO" id="GO:0050660">
    <property type="term" value="F:flavin adenine dinucleotide binding"/>
    <property type="evidence" value="ECO:0007669"/>
    <property type="project" value="InterPro"/>
</dbReference>
<evidence type="ECO:0000256" key="9">
    <source>
        <dbReference type="ARBA" id="ARBA00023002"/>
    </source>
</evidence>
<keyword evidence="9 12" id="KW-0560">Oxidoreductase</keyword>
<evidence type="ECO:0000256" key="2">
    <source>
        <dbReference type="ARBA" id="ARBA00002790"/>
    </source>
</evidence>
<feature type="binding site" evidence="14">
    <location>
        <position position="180"/>
    </location>
    <ligand>
        <name>FMN</name>
        <dbReference type="ChEBI" id="CHEBI:58210"/>
    </ligand>
</feature>
<evidence type="ECO:0000313" key="16">
    <source>
        <dbReference type="EMBL" id="OHA43573.1"/>
    </source>
</evidence>
<dbReference type="InterPro" id="IPR001269">
    <property type="entry name" value="DUS_fam"/>
</dbReference>
<keyword evidence="14" id="KW-0547">Nucleotide-binding</keyword>
<protein>
    <recommendedName>
        <fullName evidence="12">tRNA-dihydrouridine synthase</fullName>
        <ecNumber evidence="12">1.3.1.-</ecNumber>
    </recommendedName>
</protein>
<accession>A0A1G2P5N2</accession>
<evidence type="ECO:0000256" key="13">
    <source>
        <dbReference type="PIRSR" id="PIRSR006621-1"/>
    </source>
</evidence>
<keyword evidence="8" id="KW-0694">RNA-binding</keyword>
<dbReference type="STRING" id="1802333.A3G03_02750"/>
<comment type="cofactor">
    <cofactor evidence="1 12 14">
        <name>FMN</name>
        <dbReference type="ChEBI" id="CHEBI:58210"/>
    </cofactor>
</comment>
<comment type="similarity">
    <text evidence="12">Belongs to the dus family.</text>
</comment>
<dbReference type="InterPro" id="IPR018517">
    <property type="entry name" value="tRNA_hU_synthase_CS"/>
</dbReference>
<feature type="binding site" evidence="14">
    <location>
        <begin position="240"/>
        <end position="241"/>
    </location>
    <ligand>
        <name>FMN</name>
        <dbReference type="ChEBI" id="CHEBI:58210"/>
    </ligand>
</feature>
<dbReference type="Pfam" id="PF01207">
    <property type="entry name" value="Dus"/>
    <property type="match status" value="1"/>
</dbReference>
<evidence type="ECO:0000256" key="1">
    <source>
        <dbReference type="ARBA" id="ARBA00001917"/>
    </source>
</evidence>
<dbReference type="GO" id="GO:0017150">
    <property type="term" value="F:tRNA dihydrouridine synthase activity"/>
    <property type="evidence" value="ECO:0007669"/>
    <property type="project" value="InterPro"/>
</dbReference>
<evidence type="ECO:0000256" key="6">
    <source>
        <dbReference type="ARBA" id="ARBA00022694"/>
    </source>
</evidence>
<gene>
    <name evidence="16" type="ORF">A3G03_02750</name>
</gene>
<evidence type="ECO:0000259" key="15">
    <source>
        <dbReference type="Pfam" id="PF01207"/>
    </source>
</evidence>
<dbReference type="PANTHER" id="PTHR11082">
    <property type="entry name" value="TRNA-DIHYDROURIDINE SYNTHASE"/>
    <property type="match status" value="1"/>
</dbReference>
<evidence type="ECO:0000256" key="7">
    <source>
        <dbReference type="ARBA" id="ARBA00022857"/>
    </source>
</evidence>
<dbReference type="Gene3D" id="3.20.20.70">
    <property type="entry name" value="Aldolase class I"/>
    <property type="match status" value="1"/>
</dbReference>
<dbReference type="EC" id="1.3.1.-" evidence="12"/>
<comment type="caution">
    <text evidence="16">The sequence shown here is derived from an EMBL/GenBank/DDBJ whole genome shotgun (WGS) entry which is preliminary data.</text>
</comment>
<dbReference type="SUPFAM" id="SSF51395">
    <property type="entry name" value="FMN-linked oxidoreductases"/>
    <property type="match status" value="1"/>
</dbReference>